<dbReference type="Gene3D" id="1.10.150.690">
    <property type="entry name" value="DUF2063"/>
    <property type="match status" value="1"/>
</dbReference>
<evidence type="ECO:0000259" key="1">
    <source>
        <dbReference type="Pfam" id="PF09836"/>
    </source>
</evidence>
<dbReference type="InterPro" id="IPR044922">
    <property type="entry name" value="DUF2063_N_sf"/>
</dbReference>
<evidence type="ECO:0000259" key="2">
    <source>
        <dbReference type="Pfam" id="PF22106"/>
    </source>
</evidence>
<keyword evidence="4" id="KW-1185">Reference proteome</keyword>
<dbReference type="OrthoDB" id="4146344at2"/>
<dbReference type="Pfam" id="PF09836">
    <property type="entry name" value="DUF2063"/>
    <property type="match status" value="1"/>
</dbReference>
<comment type="caution">
    <text evidence="3">The sequence shown here is derived from an EMBL/GenBank/DDBJ whole genome shotgun (WGS) entry which is preliminary data.</text>
</comment>
<dbReference type="InterPro" id="IPR054098">
    <property type="entry name" value="NGO1945-like_C"/>
</dbReference>
<dbReference type="Proteomes" id="UP000267049">
    <property type="component" value="Unassembled WGS sequence"/>
</dbReference>
<dbReference type="RefSeq" id="WP_123086835.1">
    <property type="nucleotide sequence ID" value="NZ_RIBS01000002.1"/>
</dbReference>
<protein>
    <submittedName>
        <fullName evidence="3">DUF2063 domain-containing protein</fullName>
    </submittedName>
</protein>
<name>A0A3M8SUN1_9GAMM</name>
<dbReference type="AlphaFoldDB" id="A0A3M8SUN1"/>
<feature type="domain" description="Putative DNA-binding" evidence="1">
    <location>
        <begin position="23"/>
        <end position="108"/>
    </location>
</feature>
<dbReference type="InterPro" id="IPR018640">
    <property type="entry name" value="DUF2063"/>
</dbReference>
<accession>A0A3M8SUN1</accession>
<feature type="domain" description="NGO1945-like C-terminal" evidence="2">
    <location>
        <begin position="162"/>
        <end position="257"/>
    </location>
</feature>
<proteinExistence type="predicted"/>
<evidence type="ECO:0000313" key="4">
    <source>
        <dbReference type="Proteomes" id="UP000267049"/>
    </source>
</evidence>
<dbReference type="EMBL" id="RIBS01000002">
    <property type="protein sequence ID" value="RNF85048.1"/>
    <property type="molecule type" value="Genomic_DNA"/>
</dbReference>
<gene>
    <name evidence="3" type="ORF">EER27_04465</name>
</gene>
<dbReference type="Gene3D" id="3.90.930.50">
    <property type="match status" value="1"/>
</dbReference>
<sequence>MPTPDRPTADTPIAQAPARLREQQFELTRHLRDPQSIPAPPGIEERRLAVYRELLFNNLAGLLAGSFPVIRRLLDDGAWRTLVRDFYREHRCRSPLFTRIAGEFTDYLAQVPLHERDLPAFLPELAHYEWVELALQIDESAAPAPWTPADESDLVDTGLALSPLAWPLAYRWPVHRIGPDHRPDTPPDTPTLLLVRRERDGNVRFSELSPLAFRLLQLLEAGPGATGRTLLLALAVEAGSDDASAFVAHGVPLLRQMQASGVLTATSSAD</sequence>
<organism evidence="3 4">
    <name type="scientific">Montanilutibacter psychrotolerans</name>
    <dbReference type="NCBI Taxonomy" id="1327343"/>
    <lineage>
        <taxon>Bacteria</taxon>
        <taxon>Pseudomonadati</taxon>
        <taxon>Pseudomonadota</taxon>
        <taxon>Gammaproteobacteria</taxon>
        <taxon>Lysobacterales</taxon>
        <taxon>Lysobacteraceae</taxon>
        <taxon>Montanilutibacter</taxon>
    </lineage>
</organism>
<evidence type="ECO:0000313" key="3">
    <source>
        <dbReference type="EMBL" id="RNF85048.1"/>
    </source>
</evidence>
<reference evidence="3 4" key="1">
    <citation type="submission" date="2018-11" db="EMBL/GenBank/DDBJ databases">
        <title>Lysobacter cryohumiis sp. nov., isolated from soil in the Tianshan Mountains, Xinjiang, China.</title>
        <authorList>
            <person name="Luo Y."/>
            <person name="Sheng H."/>
        </authorList>
    </citation>
    <scope>NUCLEOTIDE SEQUENCE [LARGE SCALE GENOMIC DNA]</scope>
    <source>
        <strain evidence="3 4">ZS60</strain>
    </source>
</reference>
<dbReference type="Pfam" id="PF22106">
    <property type="entry name" value="NGO1945_C"/>
    <property type="match status" value="1"/>
</dbReference>